<reference evidence="1 2" key="1">
    <citation type="submission" date="2020-08" db="EMBL/GenBank/DDBJ databases">
        <title>Genomic Encyclopedia of Type Strains, Phase IV (KMG-IV): sequencing the most valuable type-strain genomes for metagenomic binning, comparative biology and taxonomic classification.</title>
        <authorList>
            <person name="Goeker M."/>
        </authorList>
    </citation>
    <scope>NUCLEOTIDE SEQUENCE [LARGE SCALE GENOMIC DNA]</scope>
    <source>
        <strain evidence="1 2">DSM 25620</strain>
    </source>
</reference>
<dbReference type="EMBL" id="JACHIL010000004">
    <property type="protein sequence ID" value="MBB5091951.1"/>
    <property type="molecule type" value="Genomic_DNA"/>
</dbReference>
<gene>
    <name evidence="1" type="ORF">HNQ68_002496</name>
</gene>
<keyword evidence="2" id="KW-1185">Reference proteome</keyword>
<accession>A0A7W8EQJ0</accession>
<protein>
    <submittedName>
        <fullName evidence="1">Uncharacterized protein</fullName>
    </submittedName>
</protein>
<dbReference type="AlphaFoldDB" id="A0A7W8EQJ0"/>
<sequence length="44" mass="4974">MPFKFQIKNASTSKFLHPQISNLANTYITYSIKGTPTDNTNNLI</sequence>
<name>A0A7W8EQJ0_9HYPH</name>
<evidence type="ECO:0000313" key="2">
    <source>
        <dbReference type="Proteomes" id="UP000531231"/>
    </source>
</evidence>
<comment type="caution">
    <text evidence="1">The sequence shown here is derived from an EMBL/GenBank/DDBJ whole genome shotgun (WGS) entry which is preliminary data.</text>
</comment>
<organism evidence="1 2">
    <name type="scientific">Pseudochrobactrum saccharolyticum</name>
    <dbReference type="NCBI Taxonomy" id="354352"/>
    <lineage>
        <taxon>Bacteria</taxon>
        <taxon>Pseudomonadati</taxon>
        <taxon>Pseudomonadota</taxon>
        <taxon>Alphaproteobacteria</taxon>
        <taxon>Hyphomicrobiales</taxon>
        <taxon>Brucellaceae</taxon>
        <taxon>Pseudochrobactrum</taxon>
    </lineage>
</organism>
<dbReference type="Proteomes" id="UP000531231">
    <property type="component" value="Unassembled WGS sequence"/>
</dbReference>
<proteinExistence type="predicted"/>
<evidence type="ECO:0000313" key="1">
    <source>
        <dbReference type="EMBL" id="MBB5091951.1"/>
    </source>
</evidence>